<dbReference type="EMBL" id="FNDW01000012">
    <property type="protein sequence ID" value="SDI70866.1"/>
    <property type="molecule type" value="Genomic_DNA"/>
</dbReference>
<evidence type="ECO:0000313" key="2">
    <source>
        <dbReference type="Proteomes" id="UP000198869"/>
    </source>
</evidence>
<dbReference type="PROSITE" id="PS51257">
    <property type="entry name" value="PROKAR_LIPOPROTEIN"/>
    <property type="match status" value="1"/>
</dbReference>
<dbReference type="STRING" id="311334.SAMN05421846_11237"/>
<dbReference type="AlphaFoldDB" id="A0A1G8MSM4"/>
<protein>
    <submittedName>
        <fullName evidence="1">Uncharacterized protein</fullName>
    </submittedName>
</protein>
<keyword evidence="2" id="KW-1185">Reference proteome</keyword>
<proteinExistence type="predicted"/>
<evidence type="ECO:0000313" key="1">
    <source>
        <dbReference type="EMBL" id="SDI70866.1"/>
    </source>
</evidence>
<accession>A0A1G8MSM4</accession>
<organism evidence="1 2">
    <name type="scientific">Chryseobacterium taeanense</name>
    <dbReference type="NCBI Taxonomy" id="311334"/>
    <lineage>
        <taxon>Bacteria</taxon>
        <taxon>Pseudomonadati</taxon>
        <taxon>Bacteroidota</taxon>
        <taxon>Flavobacteriia</taxon>
        <taxon>Flavobacteriales</taxon>
        <taxon>Weeksellaceae</taxon>
        <taxon>Chryseobacterium group</taxon>
        <taxon>Chryseobacterium</taxon>
    </lineage>
</organism>
<sequence length="243" mass="28446">MKIRFFIISILILSAYSCIKGLTEWTVDELYFQKIEGTSKVLYKYDAWGGRDSNANGFIILDSTDNFKIDLSKELPFYILSEIPNKSNINGITHECYNSCGENYYKISPIFKVIKTKNTVSNEINITTRIFQYRGYSEREHSLERYVFESFKETKDSIFFENLEDVESVNGIHLDKLRMRKGEVYLQENDKNQIVKIIINDASLNPKNKNIEQIRAVFLTPKYEINDSQFSERGIFRQVKTSK</sequence>
<dbReference type="RefSeq" id="WP_139164639.1">
    <property type="nucleotide sequence ID" value="NZ_FNDW01000012.1"/>
</dbReference>
<gene>
    <name evidence="1" type="ORF">SAMN05421846_11237</name>
</gene>
<dbReference type="OrthoDB" id="1340432at2"/>
<reference evidence="2" key="1">
    <citation type="submission" date="2016-10" db="EMBL/GenBank/DDBJ databases">
        <authorList>
            <person name="Varghese N."/>
            <person name="Submissions S."/>
        </authorList>
    </citation>
    <scope>NUCLEOTIDE SEQUENCE [LARGE SCALE GENOMIC DNA]</scope>
    <source>
        <strain evidence="2">DSM 17071</strain>
    </source>
</reference>
<dbReference type="Proteomes" id="UP000198869">
    <property type="component" value="Unassembled WGS sequence"/>
</dbReference>
<name>A0A1G8MSM4_9FLAO</name>